<dbReference type="Proteomes" id="UP000029719">
    <property type="component" value="Unassembled WGS sequence"/>
</dbReference>
<gene>
    <name evidence="1" type="ORF">LT42_22970</name>
</gene>
<evidence type="ECO:0000313" key="1">
    <source>
        <dbReference type="EMBL" id="KGF62706.1"/>
    </source>
</evidence>
<protein>
    <submittedName>
        <fullName evidence="1">Uncharacterized protein</fullName>
    </submittedName>
</protein>
<dbReference type="AlphaFoldDB" id="A0A9X0EBC6"/>
<comment type="caution">
    <text evidence="1">The sequence shown here is derived from an EMBL/GenBank/DDBJ whole genome shotgun (WGS) entry which is preliminary data.</text>
</comment>
<reference evidence="1 2" key="1">
    <citation type="submission" date="2014-09" db="EMBL/GenBank/DDBJ databases">
        <title>Genome sequence of Pseudomonas lutea strain DSM 17257T.</title>
        <authorList>
            <person name="Kwak Y."/>
            <person name="Shin J.-H."/>
        </authorList>
    </citation>
    <scope>NUCLEOTIDE SEQUENCE [LARGE SCALE GENOMIC DNA]</scope>
    <source>
        <strain evidence="1 2">DSM 17257</strain>
    </source>
</reference>
<dbReference type="EMBL" id="JRMB01000003">
    <property type="protein sequence ID" value="KGF62706.1"/>
    <property type="molecule type" value="Genomic_DNA"/>
</dbReference>
<organism evidence="1 2">
    <name type="scientific">Pseudomonas lutea</name>
    <dbReference type="NCBI Taxonomy" id="243924"/>
    <lineage>
        <taxon>Bacteria</taxon>
        <taxon>Pseudomonadati</taxon>
        <taxon>Pseudomonadota</taxon>
        <taxon>Gammaproteobacteria</taxon>
        <taxon>Pseudomonadales</taxon>
        <taxon>Pseudomonadaceae</taxon>
        <taxon>Pseudomonas</taxon>
    </lineage>
</organism>
<proteinExistence type="predicted"/>
<accession>A0A9X0EBC6</accession>
<name>A0A9X0EBC6_9PSED</name>
<evidence type="ECO:0000313" key="2">
    <source>
        <dbReference type="Proteomes" id="UP000029719"/>
    </source>
</evidence>
<sequence>MAVRAEKCVHADRVSINQARSVASAEDAKLRRIGHGDPGQVVRGTAPSRAARNWRLTTGMHAVNLVLQILETR</sequence>